<sequence length="285" mass="31157">MSGQIFVDGQCFDTVSIGSSCQHTAQCLGGSMCTDFRCECPIGSRNIDGRCSKWTGKCEEGKVMVNGLCMELVMIGDQCLYSSQCLGNSNCVNGICQCPVGSTQNNGRCSSPECNENQTDTANVLTDKFCLMDFVQPEAKNAHHTKSVSSKCLWLVPLGARCKTSRQCMGFGICWSSRCRCRRGSNAVNGVCQRTTEYVWAPVSVAIRPLTTVPLVLEVHVAKLHVSAWVLEFVGLQGVGVEEDPMLSMVYVNELLRTIRRFTLRYQKADARHVGGAAVQVKAIE</sequence>
<dbReference type="PANTHER" id="PTHR37157">
    <property type="entry name" value="PRION-LIKE-(Q/N-RICH) DOMAIN-BEARING PROTEIN 25"/>
    <property type="match status" value="1"/>
</dbReference>
<dbReference type="Pfam" id="PF01683">
    <property type="entry name" value="EB"/>
    <property type="match status" value="3"/>
</dbReference>
<reference evidence="2 3" key="1">
    <citation type="submission" date="2013-11" db="EMBL/GenBank/DDBJ databases">
        <title>Draft genome of the bovine lungworm Dictyocaulus viviparus.</title>
        <authorList>
            <person name="Mitreva M."/>
        </authorList>
    </citation>
    <scope>NUCLEOTIDE SEQUENCE [LARGE SCALE GENOMIC DNA]</scope>
    <source>
        <strain evidence="2 3">HannoverDv2000</strain>
    </source>
</reference>
<feature type="domain" description="EB" evidence="1">
    <location>
        <begin position="146"/>
        <end position="192"/>
    </location>
</feature>
<evidence type="ECO:0000259" key="1">
    <source>
        <dbReference type="Pfam" id="PF01683"/>
    </source>
</evidence>
<evidence type="ECO:0000313" key="2">
    <source>
        <dbReference type="EMBL" id="KJH52494.1"/>
    </source>
</evidence>
<proteinExistence type="predicted"/>
<protein>
    <submittedName>
        <fullName evidence="2">EB module</fullName>
    </submittedName>
</protein>
<dbReference type="Proteomes" id="UP000053766">
    <property type="component" value="Unassembled WGS sequence"/>
</dbReference>
<feature type="domain" description="EB" evidence="1">
    <location>
        <begin position="58"/>
        <end position="109"/>
    </location>
</feature>
<name>A0A0D8Y922_DICVI</name>
<accession>A0A0D8Y922</accession>
<dbReference type="InterPro" id="IPR006149">
    <property type="entry name" value="EB_dom"/>
</dbReference>
<feature type="domain" description="EB" evidence="1">
    <location>
        <begin position="2"/>
        <end position="51"/>
    </location>
</feature>
<dbReference type="EMBL" id="KN716164">
    <property type="protein sequence ID" value="KJH52494.1"/>
    <property type="molecule type" value="Genomic_DNA"/>
</dbReference>
<keyword evidence="3" id="KW-1185">Reference proteome</keyword>
<organism evidence="2 3">
    <name type="scientific">Dictyocaulus viviparus</name>
    <name type="common">Bovine lungworm</name>
    <dbReference type="NCBI Taxonomy" id="29172"/>
    <lineage>
        <taxon>Eukaryota</taxon>
        <taxon>Metazoa</taxon>
        <taxon>Ecdysozoa</taxon>
        <taxon>Nematoda</taxon>
        <taxon>Chromadorea</taxon>
        <taxon>Rhabditida</taxon>
        <taxon>Rhabditina</taxon>
        <taxon>Rhabditomorpha</taxon>
        <taxon>Strongyloidea</taxon>
        <taxon>Metastrongylidae</taxon>
        <taxon>Dictyocaulus</taxon>
    </lineage>
</organism>
<dbReference type="STRING" id="29172.A0A0D8Y922"/>
<reference evidence="3" key="2">
    <citation type="journal article" date="2016" name="Sci. Rep.">
        <title>Dictyocaulus viviparus genome, variome and transcriptome elucidate lungworm biology and support future intervention.</title>
        <authorList>
            <person name="McNulty S.N."/>
            <person name="Strube C."/>
            <person name="Rosa B.A."/>
            <person name="Martin J.C."/>
            <person name="Tyagi R."/>
            <person name="Choi Y.J."/>
            <person name="Wang Q."/>
            <person name="Hallsworth Pepin K."/>
            <person name="Zhang X."/>
            <person name="Ozersky P."/>
            <person name="Wilson R.K."/>
            <person name="Sternberg P.W."/>
            <person name="Gasser R.B."/>
            <person name="Mitreva M."/>
        </authorList>
    </citation>
    <scope>NUCLEOTIDE SEQUENCE [LARGE SCALE GENOMIC DNA]</scope>
    <source>
        <strain evidence="3">HannoverDv2000</strain>
    </source>
</reference>
<dbReference type="AlphaFoldDB" id="A0A0D8Y922"/>
<gene>
    <name evidence="2" type="ORF">DICVIV_01340</name>
</gene>
<dbReference type="OrthoDB" id="5850257at2759"/>
<evidence type="ECO:0000313" key="3">
    <source>
        <dbReference type="Proteomes" id="UP000053766"/>
    </source>
</evidence>
<dbReference type="PANTHER" id="PTHR37157:SF2">
    <property type="entry name" value="EB DOMAIN-CONTAINING PROTEIN-RELATED"/>
    <property type="match status" value="1"/>
</dbReference>